<evidence type="ECO:0000313" key="2">
    <source>
        <dbReference type="EMBL" id="PIL27565.1"/>
    </source>
</evidence>
<reference evidence="2 3" key="1">
    <citation type="journal article" date="2015" name="Sci. Rep.">
        <title>Chromosome-level genome map provides insights into diverse defense mechanisms in the medicinal fungus Ganoderma sinense.</title>
        <authorList>
            <person name="Zhu Y."/>
            <person name="Xu J."/>
            <person name="Sun C."/>
            <person name="Zhou S."/>
            <person name="Xu H."/>
            <person name="Nelson D.R."/>
            <person name="Qian J."/>
            <person name="Song J."/>
            <person name="Luo H."/>
            <person name="Xiang L."/>
            <person name="Li Y."/>
            <person name="Xu Z."/>
            <person name="Ji A."/>
            <person name="Wang L."/>
            <person name="Lu S."/>
            <person name="Hayward A."/>
            <person name="Sun W."/>
            <person name="Li X."/>
            <person name="Schwartz D.C."/>
            <person name="Wang Y."/>
            <person name="Chen S."/>
        </authorList>
    </citation>
    <scope>NUCLEOTIDE SEQUENCE [LARGE SCALE GENOMIC DNA]</scope>
    <source>
        <strain evidence="2 3">ZZ0214-1</strain>
    </source>
</reference>
<accession>A0A2G8S1D0</accession>
<evidence type="ECO:0000313" key="3">
    <source>
        <dbReference type="Proteomes" id="UP000230002"/>
    </source>
</evidence>
<dbReference type="PANTHER" id="PTHR34598">
    <property type="entry name" value="BLL6449 PROTEIN"/>
    <property type="match status" value="1"/>
</dbReference>
<dbReference type="PANTHER" id="PTHR34598:SF3">
    <property type="entry name" value="OXIDOREDUCTASE AN1597"/>
    <property type="match status" value="1"/>
</dbReference>
<comment type="similarity">
    <text evidence="1">Belongs to the asaB hydroxylase/desaturase family.</text>
</comment>
<proteinExistence type="inferred from homology"/>
<dbReference type="EMBL" id="AYKW01000034">
    <property type="protein sequence ID" value="PIL27565.1"/>
    <property type="molecule type" value="Genomic_DNA"/>
</dbReference>
<evidence type="ECO:0000256" key="1">
    <source>
        <dbReference type="ARBA" id="ARBA00023604"/>
    </source>
</evidence>
<sequence>MTVSTADTVPAALHYFSPPADGSKPYIHINADASTGQRQRNWTTVAHDTEIENIRGKEHTVSLDTTGFQFFKGAVPHTTFENDEVIEKEYYPQSIDLVKQITGASQIVVFDHTIRRHRPGEVEDTPQKRQPVPQVHIDQTKDSSIARVHRHLPAEDVPALLSKRFQIINLWRPIHHVALDYPLALCDYRTVDRAHDLVATTLRYPVRDGETFNGETFSVKYNPANRWKYVRGMEPDEFVLIKCFDSQDDGKTAIFTPHTAFEDSTTPKDAPLRESIELRLLVFYD</sequence>
<evidence type="ECO:0008006" key="4">
    <source>
        <dbReference type="Google" id="ProtNLM"/>
    </source>
</evidence>
<keyword evidence="3" id="KW-1185">Reference proteome</keyword>
<dbReference type="OrthoDB" id="412788at2759"/>
<dbReference type="STRING" id="1077348.A0A2G8S1D0"/>
<organism evidence="2 3">
    <name type="scientific">Ganoderma sinense ZZ0214-1</name>
    <dbReference type="NCBI Taxonomy" id="1077348"/>
    <lineage>
        <taxon>Eukaryota</taxon>
        <taxon>Fungi</taxon>
        <taxon>Dikarya</taxon>
        <taxon>Basidiomycota</taxon>
        <taxon>Agaricomycotina</taxon>
        <taxon>Agaricomycetes</taxon>
        <taxon>Polyporales</taxon>
        <taxon>Polyporaceae</taxon>
        <taxon>Ganoderma</taxon>
    </lineage>
</organism>
<dbReference type="InterPro" id="IPR044053">
    <property type="entry name" value="AsaB-like"/>
</dbReference>
<name>A0A2G8S1D0_9APHY</name>
<dbReference type="AlphaFoldDB" id="A0A2G8S1D0"/>
<dbReference type="NCBIfam" id="NF041278">
    <property type="entry name" value="CmcJ_NvfI_EfuI"/>
    <property type="match status" value="1"/>
</dbReference>
<dbReference type="Proteomes" id="UP000230002">
    <property type="component" value="Unassembled WGS sequence"/>
</dbReference>
<gene>
    <name evidence="2" type="ORF">GSI_10716</name>
</gene>
<dbReference type="GO" id="GO:0016491">
    <property type="term" value="F:oxidoreductase activity"/>
    <property type="evidence" value="ECO:0007669"/>
    <property type="project" value="InterPro"/>
</dbReference>
<protein>
    <recommendedName>
        <fullName evidence="4">Methyltransferase</fullName>
    </recommendedName>
</protein>
<comment type="caution">
    <text evidence="2">The sequence shown here is derived from an EMBL/GenBank/DDBJ whole genome shotgun (WGS) entry which is preliminary data.</text>
</comment>